<reference evidence="3 4" key="1">
    <citation type="submission" date="2015-05" db="EMBL/GenBank/DDBJ databases">
        <title>Genome sequencing and analysis of members of genus Stenotrophomonas.</title>
        <authorList>
            <person name="Patil P.P."/>
            <person name="Midha S."/>
            <person name="Patil P.B."/>
        </authorList>
    </citation>
    <scope>NUCLEOTIDE SEQUENCE [LARGE SCALE GENOMIC DNA]</scope>
    <source>
        <strain evidence="3 4">DSM 12575</strain>
    </source>
</reference>
<evidence type="ECO:0008006" key="5">
    <source>
        <dbReference type="Google" id="ProtNLM"/>
    </source>
</evidence>
<sequence length="68" mass="6918">TQQNAALVEEATAAARSMEEQAQQLSDAVSQFRLADTVASSLARVAAAPSAHPAGRSIGMAGGGMQEF</sequence>
<dbReference type="Proteomes" id="UP000050902">
    <property type="component" value="Unassembled WGS sequence"/>
</dbReference>
<proteinExistence type="predicted"/>
<comment type="caution">
    <text evidence="3">The sequence shown here is derived from an EMBL/GenBank/DDBJ whole genome shotgun (WGS) entry which is preliminary data.</text>
</comment>
<keyword evidence="1" id="KW-0175">Coiled coil</keyword>
<accession>A0ABR5NG60</accession>
<feature type="region of interest" description="Disordered" evidence="2">
    <location>
        <begin position="49"/>
        <end position="68"/>
    </location>
</feature>
<protein>
    <recommendedName>
        <fullName evidence="5">Methyl-accepting chemotaxis protein</fullName>
    </recommendedName>
</protein>
<keyword evidence="4" id="KW-1185">Reference proteome</keyword>
<dbReference type="EMBL" id="LDJG01000035">
    <property type="protein sequence ID" value="KRG54135.1"/>
    <property type="molecule type" value="Genomic_DNA"/>
</dbReference>
<evidence type="ECO:0000313" key="4">
    <source>
        <dbReference type="Proteomes" id="UP000050902"/>
    </source>
</evidence>
<evidence type="ECO:0000256" key="1">
    <source>
        <dbReference type="SAM" id="Coils"/>
    </source>
</evidence>
<organism evidence="3 4">
    <name type="scientific">Stenotrophomonas nitritireducens</name>
    <dbReference type="NCBI Taxonomy" id="83617"/>
    <lineage>
        <taxon>Bacteria</taxon>
        <taxon>Pseudomonadati</taxon>
        <taxon>Pseudomonadota</taxon>
        <taxon>Gammaproteobacteria</taxon>
        <taxon>Lysobacterales</taxon>
        <taxon>Lysobacteraceae</taxon>
        <taxon>Stenotrophomonas</taxon>
    </lineage>
</organism>
<evidence type="ECO:0000256" key="2">
    <source>
        <dbReference type="SAM" id="MobiDB-lite"/>
    </source>
</evidence>
<name>A0ABR5NG60_9GAMM</name>
<evidence type="ECO:0000313" key="3">
    <source>
        <dbReference type="EMBL" id="KRG54135.1"/>
    </source>
</evidence>
<gene>
    <name evidence="3" type="ORF">ABB22_16780</name>
</gene>
<dbReference type="RefSeq" id="WP_057505382.1">
    <property type="nucleotide sequence ID" value="NZ_LDJG01000035.1"/>
</dbReference>
<feature type="non-terminal residue" evidence="3">
    <location>
        <position position="1"/>
    </location>
</feature>
<feature type="coiled-coil region" evidence="1">
    <location>
        <begin position="8"/>
        <end position="35"/>
    </location>
</feature>